<feature type="region of interest" description="Disordered" evidence="2">
    <location>
        <begin position="514"/>
        <end position="537"/>
    </location>
</feature>
<accession>A0A0J6Z2Y8</accession>
<feature type="compositionally biased region" description="Low complexity" evidence="2">
    <location>
        <begin position="514"/>
        <end position="523"/>
    </location>
</feature>
<dbReference type="InterPro" id="IPR050922">
    <property type="entry name" value="LytR/CpsA/Psr_CW_biosynth"/>
</dbReference>
<keyword evidence="3" id="KW-1133">Transmembrane helix</keyword>
<sequence length="537" mass="56300">MTQREPAELVTDVLPQVRGPRHRMPRPTAWRRGRVVLRAITALLAVATVVTTGIGWSVYRNIAVGITTSEALAGAATSTGGDQNILIMGLDSRLDQHGNPLPKDVYDALHAGDETVGGYNANVLILVHVPGGNGPVTAVSIPRDDYVHLHGCPSGECQGKIKQAYGLAYQETMNSLATSGSASTDPAADEQAAREAGRKAQINTISDLLRVPVDHFIEVTLGAFFQIAQVVQPITVCLNDDTADDFSGADFHRGIQQIDAAQTMAFVRQRRDLNNDLFTDLDRTRRQQAFIVSLVRAVRDGGALSNPVALRHLADVAMQNVAVDAGFDMMNFLGQASALSDKPMSLYTLPIGEFGQDSLGQDVNIVDVATIRSIVRNLFETGSPNPTVTAAPSPSADEPSVVHVVNATGHKGLATSVADELSAHGFTRGDIGTADGLSDTTVVEYGPGAEHTAAAVADELPIAVTSESSSAVPLNTVVVTIGSDYPVNGHENERSPSVGSTGAPAKVTAVDATATGTHAPTPTDLTEMSGAGIPCVR</sequence>
<dbReference type="Pfam" id="PF13399">
    <property type="entry name" value="LytR_C"/>
    <property type="match status" value="1"/>
</dbReference>
<dbReference type="Proteomes" id="UP000036313">
    <property type="component" value="Unassembled WGS sequence"/>
</dbReference>
<gene>
    <name evidence="6" type="primary">lytR</name>
    <name evidence="6" type="ORF">MOBUDSM44075_01519</name>
</gene>
<evidence type="ECO:0000259" key="4">
    <source>
        <dbReference type="Pfam" id="PF03816"/>
    </source>
</evidence>
<dbReference type="Pfam" id="PF03816">
    <property type="entry name" value="LytR_cpsA_psr"/>
    <property type="match status" value="1"/>
</dbReference>
<evidence type="ECO:0000256" key="3">
    <source>
        <dbReference type="SAM" id="Phobius"/>
    </source>
</evidence>
<dbReference type="Gene3D" id="3.30.70.2390">
    <property type="match status" value="1"/>
</dbReference>
<evidence type="ECO:0000313" key="7">
    <source>
        <dbReference type="Proteomes" id="UP000036313"/>
    </source>
</evidence>
<dbReference type="AlphaFoldDB" id="A0A0J6Z2Y8"/>
<evidence type="ECO:0000259" key="5">
    <source>
        <dbReference type="Pfam" id="PF13399"/>
    </source>
</evidence>
<comment type="caution">
    <text evidence="6">The sequence shown here is derived from an EMBL/GenBank/DDBJ whole genome shotgun (WGS) entry which is preliminary data.</text>
</comment>
<evidence type="ECO:0000256" key="2">
    <source>
        <dbReference type="SAM" id="MobiDB-lite"/>
    </source>
</evidence>
<proteinExistence type="inferred from homology"/>
<dbReference type="PANTHER" id="PTHR33392">
    <property type="entry name" value="POLYISOPRENYL-TEICHOIC ACID--PEPTIDOGLYCAN TEICHOIC ACID TRANSFERASE TAGU"/>
    <property type="match status" value="1"/>
</dbReference>
<organism evidence="6 7">
    <name type="scientific">Mycolicibacterium obuense</name>
    <dbReference type="NCBI Taxonomy" id="1807"/>
    <lineage>
        <taxon>Bacteria</taxon>
        <taxon>Bacillati</taxon>
        <taxon>Actinomycetota</taxon>
        <taxon>Actinomycetes</taxon>
        <taxon>Mycobacteriales</taxon>
        <taxon>Mycobacteriaceae</taxon>
        <taxon>Mycolicibacterium</taxon>
    </lineage>
</organism>
<dbReference type="InterPro" id="IPR027381">
    <property type="entry name" value="LytR/CpsA/Psr_C"/>
</dbReference>
<dbReference type="InterPro" id="IPR004474">
    <property type="entry name" value="LytR_CpsA_psr"/>
</dbReference>
<feature type="transmembrane region" description="Helical" evidence="3">
    <location>
        <begin position="35"/>
        <end position="59"/>
    </location>
</feature>
<keyword evidence="3" id="KW-0812">Transmembrane</keyword>
<dbReference type="Gene3D" id="3.40.630.190">
    <property type="entry name" value="LCP protein"/>
    <property type="match status" value="1"/>
</dbReference>
<keyword evidence="3" id="KW-0472">Membrane</keyword>
<reference evidence="6 7" key="1">
    <citation type="journal article" date="2015" name="Genome Biol. Evol.">
        <title>Characterization of Three Mycobacterium spp. with Potential Use in Bioremediation by Genome Sequencing and Comparative Genomics.</title>
        <authorList>
            <person name="Das S."/>
            <person name="Pettersson B.M."/>
            <person name="Behra P.R."/>
            <person name="Ramesh M."/>
            <person name="Dasgupta S."/>
            <person name="Bhattacharya A."/>
            <person name="Kirsebom L.A."/>
        </authorList>
    </citation>
    <scope>NUCLEOTIDE SEQUENCE [LARGE SCALE GENOMIC DNA]</scope>
    <source>
        <strain evidence="6 7">DSM 44075</strain>
    </source>
</reference>
<dbReference type="PANTHER" id="PTHR33392:SF6">
    <property type="entry name" value="POLYISOPRENYL-TEICHOIC ACID--PEPTIDOGLYCAN TEICHOIC ACID TRANSFERASE TAGU"/>
    <property type="match status" value="1"/>
</dbReference>
<comment type="similarity">
    <text evidence="1">Belongs to the LytR/CpsA/Psr (LCP) family.</text>
</comment>
<name>A0A0J6Z2Y8_9MYCO</name>
<dbReference type="EMBL" id="JYNU01000008">
    <property type="protein sequence ID" value="KMO79026.1"/>
    <property type="molecule type" value="Genomic_DNA"/>
</dbReference>
<protein>
    <submittedName>
        <fullName evidence="6">Transcriptional regulator LytR</fullName>
    </submittedName>
</protein>
<dbReference type="NCBIfam" id="TIGR00350">
    <property type="entry name" value="lytR_cpsA_psr"/>
    <property type="match status" value="1"/>
</dbReference>
<evidence type="ECO:0000256" key="1">
    <source>
        <dbReference type="ARBA" id="ARBA00006068"/>
    </source>
</evidence>
<feature type="domain" description="Cell envelope-related transcriptional attenuator" evidence="4">
    <location>
        <begin position="121"/>
        <end position="298"/>
    </location>
</feature>
<dbReference type="PATRIC" id="fig|1807.14.peg.1529"/>
<feature type="domain" description="LytR/CpsA/Psr regulator C-terminal" evidence="5">
    <location>
        <begin position="402"/>
        <end position="485"/>
    </location>
</feature>
<evidence type="ECO:0000313" key="6">
    <source>
        <dbReference type="EMBL" id="KMO79026.1"/>
    </source>
</evidence>